<comment type="caution">
    <text evidence="3">The sequence shown here is derived from an EMBL/GenBank/DDBJ whole genome shotgun (WGS) entry which is preliminary data.</text>
</comment>
<proteinExistence type="predicted"/>
<feature type="region of interest" description="Disordered" evidence="2">
    <location>
        <begin position="1"/>
        <end position="134"/>
    </location>
</feature>
<evidence type="ECO:0000256" key="1">
    <source>
        <dbReference type="SAM" id="Coils"/>
    </source>
</evidence>
<feature type="compositionally biased region" description="Polar residues" evidence="2">
    <location>
        <begin position="28"/>
        <end position="51"/>
    </location>
</feature>
<dbReference type="OrthoDB" id="2407192at2759"/>
<feature type="compositionally biased region" description="Basic and acidic residues" evidence="2">
    <location>
        <begin position="9"/>
        <end position="23"/>
    </location>
</feature>
<evidence type="ECO:0000256" key="2">
    <source>
        <dbReference type="SAM" id="MobiDB-lite"/>
    </source>
</evidence>
<evidence type="ECO:0000313" key="4">
    <source>
        <dbReference type="Proteomes" id="UP000646827"/>
    </source>
</evidence>
<accession>A0A8H7S9W1</accession>
<keyword evidence="4" id="KW-1185">Reference proteome</keyword>
<feature type="compositionally biased region" description="Low complexity" evidence="2">
    <location>
        <begin position="58"/>
        <end position="74"/>
    </location>
</feature>
<sequence length="229" mass="26086">MSSPVPRQELLEAGKKKLKDYQQKRRSMNTPPTQTKSTLANKRLSTSSIRWQSDKPLSISSTHGISTIHSTVTSPTSFNEESFPLPPPSIMNRQNSPPSPPTPVPTASTPVPSSSSSSRPQRNTKQLRHERSQSINVTDYASQFPSTWAYASSSRISLNKPTSNMDDAMIWIQQNNRLVQENLRLKKELDMVRKEKEQLTQSLRHKENQLLQILQEKDVEPRRALEEER</sequence>
<feature type="compositionally biased region" description="Low complexity" evidence="2">
    <location>
        <begin position="105"/>
        <end position="120"/>
    </location>
</feature>
<dbReference type="EMBL" id="JAEPRB010000017">
    <property type="protein sequence ID" value="KAG2226364.1"/>
    <property type="molecule type" value="Genomic_DNA"/>
</dbReference>
<name>A0A8H7S9W1_9FUNG</name>
<keyword evidence="1" id="KW-0175">Coiled coil</keyword>
<protein>
    <submittedName>
        <fullName evidence="3">Uncharacterized protein</fullName>
    </submittedName>
</protein>
<evidence type="ECO:0000313" key="3">
    <source>
        <dbReference type="EMBL" id="KAG2226364.1"/>
    </source>
</evidence>
<dbReference type="AlphaFoldDB" id="A0A8H7S9W1"/>
<feature type="coiled-coil region" evidence="1">
    <location>
        <begin position="175"/>
        <end position="216"/>
    </location>
</feature>
<dbReference type="Proteomes" id="UP000646827">
    <property type="component" value="Unassembled WGS sequence"/>
</dbReference>
<gene>
    <name evidence="3" type="ORF">INT45_000532</name>
</gene>
<reference evidence="3 4" key="1">
    <citation type="submission" date="2020-12" db="EMBL/GenBank/DDBJ databases">
        <title>Metabolic potential, ecology and presence of endohyphal bacteria is reflected in genomic diversity of Mucoromycotina.</title>
        <authorList>
            <person name="Muszewska A."/>
            <person name="Okrasinska A."/>
            <person name="Steczkiewicz K."/>
            <person name="Drgas O."/>
            <person name="Orlowska M."/>
            <person name="Perlinska-Lenart U."/>
            <person name="Aleksandrzak-Piekarczyk T."/>
            <person name="Szatraj K."/>
            <person name="Zielenkiewicz U."/>
            <person name="Pilsyk S."/>
            <person name="Malc E."/>
            <person name="Mieczkowski P."/>
            <person name="Kruszewska J.S."/>
            <person name="Biernat P."/>
            <person name="Pawlowska J."/>
        </authorList>
    </citation>
    <scope>NUCLEOTIDE SEQUENCE [LARGE SCALE GENOMIC DNA]</scope>
    <source>
        <strain evidence="3 4">CBS 142.35</strain>
    </source>
</reference>
<organism evidence="3 4">
    <name type="scientific">Circinella minor</name>
    <dbReference type="NCBI Taxonomy" id="1195481"/>
    <lineage>
        <taxon>Eukaryota</taxon>
        <taxon>Fungi</taxon>
        <taxon>Fungi incertae sedis</taxon>
        <taxon>Mucoromycota</taxon>
        <taxon>Mucoromycotina</taxon>
        <taxon>Mucoromycetes</taxon>
        <taxon>Mucorales</taxon>
        <taxon>Lichtheimiaceae</taxon>
        <taxon>Circinella</taxon>
    </lineage>
</organism>